<dbReference type="EMBL" id="ABCA03000054">
    <property type="protein sequence ID" value="EDR99829.1"/>
    <property type="molecule type" value="Genomic_DNA"/>
</dbReference>
<protein>
    <submittedName>
        <fullName evidence="1">Uncharacterized protein</fullName>
    </submittedName>
</protein>
<sequence length="43" mass="4908">MDIGFSCVDGGRKCRRIVPTFDNVADFRRIAERSGMDDFARLI</sequence>
<evidence type="ECO:0000313" key="2">
    <source>
        <dbReference type="Proteomes" id="UP000005326"/>
    </source>
</evidence>
<organism evidence="1 2">
    <name type="scientific">[Eubacterium] siraeum DSM 15702</name>
    <dbReference type="NCBI Taxonomy" id="428128"/>
    <lineage>
        <taxon>Bacteria</taxon>
        <taxon>Bacillati</taxon>
        <taxon>Bacillota</taxon>
        <taxon>Clostridia</taxon>
        <taxon>Eubacteriales</taxon>
        <taxon>Oscillospiraceae</taxon>
        <taxon>Oscillospiraceae incertae sedis</taxon>
    </lineage>
</organism>
<dbReference type="Proteomes" id="UP000005326">
    <property type="component" value="Unassembled WGS sequence"/>
</dbReference>
<accession>B0MRH3</accession>
<reference evidence="1" key="2">
    <citation type="submission" date="2014-06" db="EMBL/GenBank/DDBJ databases">
        <title>Draft genome sequence of Eubacterium siraeum (DSM 15702).</title>
        <authorList>
            <person name="Sudarsanam P."/>
            <person name="Ley R."/>
            <person name="Guruge J."/>
            <person name="Turnbaugh P.J."/>
            <person name="Mahowald M."/>
            <person name="Liep D."/>
            <person name="Gordon J."/>
        </authorList>
    </citation>
    <scope>NUCLEOTIDE SEQUENCE</scope>
    <source>
        <strain evidence="1">DSM 15702</strain>
    </source>
</reference>
<dbReference type="AlphaFoldDB" id="B0MRH3"/>
<gene>
    <name evidence="1" type="ORF">EUBSIR_02450</name>
</gene>
<proteinExistence type="predicted"/>
<reference evidence="1" key="1">
    <citation type="submission" date="2007-10" db="EMBL/GenBank/DDBJ databases">
        <authorList>
            <person name="Fulton L."/>
            <person name="Clifton S."/>
            <person name="Fulton B."/>
            <person name="Xu J."/>
            <person name="Minx P."/>
            <person name="Pepin K.H."/>
            <person name="Johnson M."/>
            <person name="Thiruvilangam P."/>
            <person name="Bhonagiri V."/>
            <person name="Nash W.E."/>
            <person name="Mardis E.R."/>
            <person name="Wilson R.K."/>
        </authorList>
    </citation>
    <scope>NUCLEOTIDE SEQUENCE [LARGE SCALE GENOMIC DNA]</scope>
    <source>
        <strain evidence="1">DSM 15702</strain>
    </source>
</reference>
<evidence type="ECO:0000313" key="1">
    <source>
        <dbReference type="EMBL" id="EDR99829.1"/>
    </source>
</evidence>
<keyword evidence="2" id="KW-1185">Reference proteome</keyword>
<name>B0MRH3_9FIRM</name>
<comment type="caution">
    <text evidence="1">The sequence shown here is derived from an EMBL/GenBank/DDBJ whole genome shotgun (WGS) entry which is preliminary data.</text>
</comment>